<dbReference type="PANTHER" id="PTHR13256">
    <property type="entry name" value="N-ACETYLTRANSFERASE 9"/>
    <property type="match status" value="1"/>
</dbReference>
<sequence>MRINQDTVLQGIRATLVPYTPAHVPRYHAWMQSEELQRLTASEPLSLEQEYEMQRSWRDDTDSEGLQHLLGGREQACLAWEVQLLPLPHC</sequence>
<evidence type="ECO:0000256" key="1">
    <source>
        <dbReference type="ARBA" id="ARBA00022679"/>
    </source>
</evidence>
<keyword evidence="2" id="KW-0012">Acyltransferase</keyword>
<proteinExistence type="predicted"/>
<evidence type="ECO:0008006" key="5">
    <source>
        <dbReference type="Google" id="ProtNLM"/>
    </source>
</evidence>
<protein>
    <recommendedName>
        <fullName evidence="5">N-acetyltransferase 9</fullName>
    </recommendedName>
</protein>
<dbReference type="AlphaFoldDB" id="A0A8C3CJY0"/>
<reference evidence="3" key="1">
    <citation type="submission" date="2018-09" db="EMBL/GenBank/DDBJ databases">
        <title>Common duck and Muscovy duck high density SNP chip.</title>
        <authorList>
            <person name="Vignal A."/>
            <person name="Thebault N."/>
            <person name="Warren W.C."/>
        </authorList>
    </citation>
    <scope>NUCLEOTIDE SEQUENCE [LARGE SCALE GENOMIC DNA]</scope>
</reference>
<reference evidence="3" key="2">
    <citation type="submission" date="2025-08" db="UniProtKB">
        <authorList>
            <consortium name="Ensembl"/>
        </authorList>
    </citation>
    <scope>IDENTIFICATION</scope>
</reference>
<dbReference type="GO" id="GO:0008080">
    <property type="term" value="F:N-acetyltransferase activity"/>
    <property type="evidence" value="ECO:0007669"/>
    <property type="project" value="InterPro"/>
</dbReference>
<dbReference type="Gene3D" id="3.40.630.30">
    <property type="match status" value="1"/>
</dbReference>
<reference evidence="3" key="3">
    <citation type="submission" date="2025-09" db="UniProtKB">
        <authorList>
            <consortium name="Ensembl"/>
        </authorList>
    </citation>
    <scope>IDENTIFICATION</scope>
</reference>
<keyword evidence="1" id="KW-0808">Transferase</keyword>
<evidence type="ECO:0000313" key="3">
    <source>
        <dbReference type="Ensembl" id="ENSCMMP00000021021.1"/>
    </source>
</evidence>
<dbReference type="InterPro" id="IPR039135">
    <property type="entry name" value="NAT9-like"/>
</dbReference>
<dbReference type="PANTHER" id="PTHR13256:SF16">
    <property type="entry name" value="ALPHA_BETA-TUBULIN-N-ACETYLTRANSFERASE 9"/>
    <property type="match status" value="1"/>
</dbReference>
<evidence type="ECO:0000313" key="4">
    <source>
        <dbReference type="Proteomes" id="UP000694556"/>
    </source>
</evidence>
<dbReference type="Ensembl" id="ENSCMMT00000023040.1">
    <property type="protein sequence ID" value="ENSCMMP00000021021.1"/>
    <property type="gene ID" value="ENSCMMG00000013247.1"/>
</dbReference>
<dbReference type="Proteomes" id="UP000694556">
    <property type="component" value="Chromosome 19"/>
</dbReference>
<evidence type="ECO:0000256" key="2">
    <source>
        <dbReference type="ARBA" id="ARBA00023315"/>
    </source>
</evidence>
<accession>A0A8C3CJY0</accession>
<name>A0A8C3CJY0_CAIMO</name>
<keyword evidence="4" id="KW-1185">Reference proteome</keyword>
<organism evidence="3 4">
    <name type="scientific">Cairina moschata</name>
    <name type="common">Muscovy duck</name>
    <dbReference type="NCBI Taxonomy" id="8855"/>
    <lineage>
        <taxon>Eukaryota</taxon>
        <taxon>Metazoa</taxon>
        <taxon>Chordata</taxon>
        <taxon>Craniata</taxon>
        <taxon>Vertebrata</taxon>
        <taxon>Euteleostomi</taxon>
        <taxon>Archelosauria</taxon>
        <taxon>Archosauria</taxon>
        <taxon>Dinosauria</taxon>
        <taxon>Saurischia</taxon>
        <taxon>Theropoda</taxon>
        <taxon>Coelurosauria</taxon>
        <taxon>Aves</taxon>
        <taxon>Neognathae</taxon>
        <taxon>Galloanserae</taxon>
        <taxon>Anseriformes</taxon>
        <taxon>Anatidae</taxon>
        <taxon>Anatinae</taxon>
        <taxon>Cairina</taxon>
    </lineage>
</organism>